<dbReference type="InterPro" id="IPR041426">
    <property type="entry name" value="Mos1_HTH"/>
</dbReference>
<sequence length="125" mass="14184">LELLGKRYISARAPTCAVRLNTMPIPQDYLQAIIFYEWRRGTLATATVHKISSAFRKHSTPIATIHRWCARFEEGDKSLRASRAQQPQSCDETCVCPINSRHGWRDPCKIGEARLGHGSTPFLFN</sequence>
<proteinExistence type="predicted"/>
<dbReference type="AlphaFoldDB" id="A0A0N4WGW9"/>
<dbReference type="OMA" id="PIATIHC"/>
<name>A0A0N4WGW9_HAEPC</name>
<dbReference type="Pfam" id="PF17906">
    <property type="entry name" value="HTH_48"/>
    <property type="match status" value="1"/>
</dbReference>
<evidence type="ECO:0000313" key="2">
    <source>
        <dbReference type="WBParaSite" id="HPLM_0001008801-mRNA-1"/>
    </source>
</evidence>
<dbReference type="WBParaSite" id="HPLM_0001008801-mRNA-1">
    <property type="protein sequence ID" value="HPLM_0001008801-mRNA-1"/>
    <property type="gene ID" value="HPLM_0001008801"/>
</dbReference>
<evidence type="ECO:0000259" key="1">
    <source>
        <dbReference type="Pfam" id="PF17906"/>
    </source>
</evidence>
<reference evidence="2" key="1">
    <citation type="submission" date="2017-02" db="UniProtKB">
        <authorList>
            <consortium name="WormBaseParasite"/>
        </authorList>
    </citation>
    <scope>IDENTIFICATION</scope>
</reference>
<protein>
    <submittedName>
        <fullName evidence="2">HTH_48 domain-containing protein</fullName>
    </submittedName>
</protein>
<organism evidence="2">
    <name type="scientific">Haemonchus placei</name>
    <name type="common">Barber's pole worm</name>
    <dbReference type="NCBI Taxonomy" id="6290"/>
    <lineage>
        <taxon>Eukaryota</taxon>
        <taxon>Metazoa</taxon>
        <taxon>Ecdysozoa</taxon>
        <taxon>Nematoda</taxon>
        <taxon>Chromadorea</taxon>
        <taxon>Rhabditida</taxon>
        <taxon>Rhabditina</taxon>
        <taxon>Rhabditomorpha</taxon>
        <taxon>Strongyloidea</taxon>
        <taxon>Trichostrongylidae</taxon>
        <taxon>Haemonchus</taxon>
    </lineage>
</organism>
<accession>A0A0N4WGW9</accession>
<feature type="domain" description="Mos1 transposase HTH" evidence="1">
    <location>
        <begin position="29"/>
        <end position="76"/>
    </location>
</feature>